<evidence type="ECO:0000256" key="1">
    <source>
        <dbReference type="ARBA" id="ARBA00009437"/>
    </source>
</evidence>
<dbReference type="Pfam" id="PF03466">
    <property type="entry name" value="LysR_substrate"/>
    <property type="match status" value="1"/>
</dbReference>
<dbReference type="PRINTS" id="PR00039">
    <property type="entry name" value="HTHLYSR"/>
</dbReference>
<dbReference type="AlphaFoldDB" id="A0A561D8D2"/>
<comment type="caution">
    <text evidence="6">The sequence shown here is derived from an EMBL/GenBank/DDBJ whole genome shotgun (WGS) entry which is preliminary data.</text>
</comment>
<proteinExistence type="inferred from homology"/>
<keyword evidence="3 6" id="KW-0238">DNA-binding</keyword>
<comment type="similarity">
    <text evidence="1">Belongs to the LysR transcriptional regulatory family.</text>
</comment>
<dbReference type="GO" id="GO:0003700">
    <property type="term" value="F:DNA-binding transcription factor activity"/>
    <property type="evidence" value="ECO:0007669"/>
    <property type="project" value="InterPro"/>
</dbReference>
<dbReference type="InterPro" id="IPR005119">
    <property type="entry name" value="LysR_subst-bd"/>
</dbReference>
<gene>
    <name evidence="6" type="ORF">FB550_107246</name>
</gene>
<evidence type="ECO:0000313" key="7">
    <source>
        <dbReference type="Proteomes" id="UP000319671"/>
    </source>
</evidence>
<evidence type="ECO:0000256" key="2">
    <source>
        <dbReference type="ARBA" id="ARBA00023015"/>
    </source>
</evidence>
<keyword evidence="4" id="KW-0804">Transcription</keyword>
<dbReference type="InterPro" id="IPR036390">
    <property type="entry name" value="WH_DNA-bd_sf"/>
</dbReference>
<dbReference type="EMBL" id="VIVN01000007">
    <property type="protein sequence ID" value="TWD99610.1"/>
    <property type="molecule type" value="Genomic_DNA"/>
</dbReference>
<organism evidence="6 7">
    <name type="scientific">Neobacillus bataviensis</name>
    <dbReference type="NCBI Taxonomy" id="220685"/>
    <lineage>
        <taxon>Bacteria</taxon>
        <taxon>Bacillati</taxon>
        <taxon>Bacillota</taxon>
        <taxon>Bacilli</taxon>
        <taxon>Bacillales</taxon>
        <taxon>Bacillaceae</taxon>
        <taxon>Neobacillus</taxon>
    </lineage>
</organism>
<name>A0A561D8D2_9BACI</name>
<dbReference type="Proteomes" id="UP000319671">
    <property type="component" value="Unassembled WGS sequence"/>
</dbReference>
<evidence type="ECO:0000259" key="5">
    <source>
        <dbReference type="PROSITE" id="PS50931"/>
    </source>
</evidence>
<dbReference type="InterPro" id="IPR036388">
    <property type="entry name" value="WH-like_DNA-bd_sf"/>
</dbReference>
<dbReference type="Gene3D" id="1.10.10.10">
    <property type="entry name" value="Winged helix-like DNA-binding domain superfamily/Winged helix DNA-binding domain"/>
    <property type="match status" value="1"/>
</dbReference>
<evidence type="ECO:0000313" key="6">
    <source>
        <dbReference type="EMBL" id="TWD99610.1"/>
    </source>
</evidence>
<dbReference type="PANTHER" id="PTHR30126">
    <property type="entry name" value="HTH-TYPE TRANSCRIPTIONAL REGULATOR"/>
    <property type="match status" value="1"/>
</dbReference>
<protein>
    <submittedName>
        <fullName evidence="6">DNA-binding transcriptional LysR family regulator</fullName>
    </submittedName>
</protein>
<dbReference type="CDD" id="cd05466">
    <property type="entry name" value="PBP2_LTTR_substrate"/>
    <property type="match status" value="1"/>
</dbReference>
<reference evidence="6 7" key="1">
    <citation type="submission" date="2019-06" db="EMBL/GenBank/DDBJ databases">
        <title>Sorghum-associated microbial communities from plants grown in Nebraska, USA.</title>
        <authorList>
            <person name="Schachtman D."/>
        </authorList>
    </citation>
    <scope>NUCLEOTIDE SEQUENCE [LARGE SCALE GENOMIC DNA]</scope>
    <source>
        <strain evidence="6 7">2482</strain>
    </source>
</reference>
<evidence type="ECO:0000256" key="4">
    <source>
        <dbReference type="ARBA" id="ARBA00023163"/>
    </source>
</evidence>
<dbReference type="PANTHER" id="PTHR30126:SF78">
    <property type="entry name" value="HTH LYSR-TYPE DOMAIN-CONTAINING PROTEIN"/>
    <property type="match status" value="1"/>
</dbReference>
<dbReference type="GO" id="GO:0000976">
    <property type="term" value="F:transcription cis-regulatory region binding"/>
    <property type="evidence" value="ECO:0007669"/>
    <property type="project" value="TreeGrafter"/>
</dbReference>
<dbReference type="Pfam" id="PF00126">
    <property type="entry name" value="HTH_1"/>
    <property type="match status" value="1"/>
</dbReference>
<feature type="domain" description="HTH lysR-type" evidence="5">
    <location>
        <begin position="16"/>
        <end position="73"/>
    </location>
</feature>
<dbReference type="Gene3D" id="3.40.190.290">
    <property type="match status" value="1"/>
</dbReference>
<dbReference type="InterPro" id="IPR000847">
    <property type="entry name" value="LysR_HTH_N"/>
</dbReference>
<sequence length="312" mass="36418">MPYKKLLYGRIWVKMVDYRDWEILKVLYSQKNLTKAARLLFITQPALTNRLKHMQEELGVKIVTRESRGVHFTPQGEYLVQCADDILAQYNKIKEHVKNMNYNAGNEVVGTLKLGVSNFFANYELPYILKLFKSQYPHVEFKVITGWSKDVTKLIHNKDVHIGFIRGDYSCRGLKKHLLFEETVSVTSREAIDIVDLPNLPRIDYNGDYLLKSLIDNWWAENYSQPPFISIEVDQVDTCKEMVINGLGYGFLSSRILNDIGDLYKIVLTDQKGNPILRRTWMYYHKESLEWNVVKAFVNFIETLDTNASKKF</sequence>
<dbReference type="PROSITE" id="PS50931">
    <property type="entry name" value="HTH_LYSR"/>
    <property type="match status" value="1"/>
</dbReference>
<keyword evidence="7" id="KW-1185">Reference proteome</keyword>
<accession>A0A561D8D2</accession>
<keyword evidence="2" id="KW-0805">Transcription regulation</keyword>
<dbReference type="SUPFAM" id="SSF46785">
    <property type="entry name" value="Winged helix' DNA-binding domain"/>
    <property type="match status" value="1"/>
</dbReference>
<dbReference type="SUPFAM" id="SSF53850">
    <property type="entry name" value="Periplasmic binding protein-like II"/>
    <property type="match status" value="1"/>
</dbReference>
<evidence type="ECO:0000256" key="3">
    <source>
        <dbReference type="ARBA" id="ARBA00023125"/>
    </source>
</evidence>